<dbReference type="PANTHER" id="PTHR47510:SF3">
    <property type="entry name" value="ENDO_EXONUCLEASE_PHOSPHATASE DOMAIN-CONTAINING PROTEIN"/>
    <property type="match status" value="1"/>
</dbReference>
<dbReference type="InterPro" id="IPR036691">
    <property type="entry name" value="Endo/exonu/phosph_ase_sf"/>
</dbReference>
<dbReference type="AlphaFoldDB" id="A0A8S4QK87"/>
<dbReference type="GO" id="GO:0003824">
    <property type="term" value="F:catalytic activity"/>
    <property type="evidence" value="ECO:0007669"/>
    <property type="project" value="InterPro"/>
</dbReference>
<dbReference type="InterPro" id="IPR005135">
    <property type="entry name" value="Endo/exonuclease/phosphatase"/>
</dbReference>
<dbReference type="Proteomes" id="UP000838756">
    <property type="component" value="Unassembled WGS sequence"/>
</dbReference>
<comment type="caution">
    <text evidence="2">The sequence shown here is derived from an EMBL/GenBank/DDBJ whole genome shotgun (WGS) entry which is preliminary data.</text>
</comment>
<dbReference type="Pfam" id="PF14529">
    <property type="entry name" value="Exo_endo_phos_2"/>
    <property type="match status" value="1"/>
</dbReference>
<keyword evidence="3" id="KW-1185">Reference proteome</keyword>
<gene>
    <name evidence="2" type="primary">jg23237</name>
    <name evidence="2" type="ORF">PAEG_LOCUS3136</name>
</gene>
<dbReference type="EMBL" id="CAKXAJ010009832">
    <property type="protein sequence ID" value="CAH2211306.1"/>
    <property type="molecule type" value="Genomic_DNA"/>
</dbReference>
<dbReference type="Gene3D" id="3.60.10.10">
    <property type="entry name" value="Endonuclease/exonuclease/phosphatase"/>
    <property type="match status" value="1"/>
</dbReference>
<feature type="non-terminal residue" evidence="2">
    <location>
        <position position="1"/>
    </location>
</feature>
<reference evidence="2" key="1">
    <citation type="submission" date="2022-03" db="EMBL/GenBank/DDBJ databases">
        <authorList>
            <person name="Lindestad O."/>
        </authorList>
    </citation>
    <scope>NUCLEOTIDE SEQUENCE</scope>
</reference>
<dbReference type="PANTHER" id="PTHR47510">
    <property type="entry name" value="REVERSE TRANSCRIPTASE DOMAIN-CONTAINING PROTEIN"/>
    <property type="match status" value="1"/>
</dbReference>
<feature type="domain" description="Endonuclease/exonuclease/phosphatase" evidence="1">
    <location>
        <begin position="2"/>
        <end position="89"/>
    </location>
</feature>
<evidence type="ECO:0000313" key="3">
    <source>
        <dbReference type="Proteomes" id="UP000838756"/>
    </source>
</evidence>
<proteinExistence type="predicted"/>
<dbReference type="SUPFAM" id="SSF56219">
    <property type="entry name" value="DNase I-like"/>
    <property type="match status" value="1"/>
</dbReference>
<protein>
    <submittedName>
        <fullName evidence="2">Jg23237 protein</fullName>
    </submittedName>
</protein>
<accession>A0A8S4QK87</accession>
<name>A0A8S4QK87_9NEOP</name>
<sequence>VVYIPSSTINYFVSFEQLLENLTPSYTDIIIMGDFNTCLLKNDSRSQKLRSLVSSINLDILPLSETHFPPNFDPSLLDLIISSNPQKVLAHGQLTAPFSYHDLLFLRYNLRSPKRKHKVILQRNFKKINIEQLNKDASNIDWTSVYEATDINVKVKLFASILIGLFDSHAPVRPVTIKHLPAPWLTDTIKKLMAKRNKAKAKCKKDPTVDNVASYKRLRNLCNRMCRDAKRRYIHSSIENSSTTEKWRFLKSLGVVSMKSQRASLRRAFFLSLLKLLEAMA</sequence>
<evidence type="ECO:0000313" key="2">
    <source>
        <dbReference type="EMBL" id="CAH2211306.1"/>
    </source>
</evidence>
<evidence type="ECO:0000259" key="1">
    <source>
        <dbReference type="Pfam" id="PF14529"/>
    </source>
</evidence>
<dbReference type="OrthoDB" id="5953030at2759"/>
<organism evidence="2 3">
    <name type="scientific">Pararge aegeria aegeria</name>
    <dbReference type="NCBI Taxonomy" id="348720"/>
    <lineage>
        <taxon>Eukaryota</taxon>
        <taxon>Metazoa</taxon>
        <taxon>Ecdysozoa</taxon>
        <taxon>Arthropoda</taxon>
        <taxon>Hexapoda</taxon>
        <taxon>Insecta</taxon>
        <taxon>Pterygota</taxon>
        <taxon>Neoptera</taxon>
        <taxon>Endopterygota</taxon>
        <taxon>Lepidoptera</taxon>
        <taxon>Glossata</taxon>
        <taxon>Ditrysia</taxon>
        <taxon>Papilionoidea</taxon>
        <taxon>Nymphalidae</taxon>
        <taxon>Satyrinae</taxon>
        <taxon>Satyrini</taxon>
        <taxon>Parargina</taxon>
        <taxon>Pararge</taxon>
    </lineage>
</organism>